<evidence type="ECO:0000259" key="4">
    <source>
        <dbReference type="Pfam" id="PF09745"/>
    </source>
</evidence>
<sequence>MPDDHKPRYMEKLIETAKQRKMQSEAARERLLVKEREREGDMYADKEVIVTAGYKEIKQQRAKLVAEDEAREASTPSSSGHGRGRQFGTASIGLYRELLDRADREDAAVAAATASSSGPATGQPTSREAYQGSAGDSVDNAAALGSGLNVMSSTTRPQPGAASRLPHGVSAAPFGDNRPPSTQSGESQGRHTGSHGRRWGQSSNVSVEAEMGRRDHERSTEQERQYQALVKKYARRNDNAAVAAARQRYLERKQQQAC</sequence>
<comment type="caution">
    <text evidence="5">The sequence shown here is derived from an EMBL/GenBank/DDBJ whole genome shotgun (WGS) entry which is preliminary data.</text>
</comment>
<dbReference type="GO" id="GO:0000381">
    <property type="term" value="P:regulation of alternative mRNA splicing, via spliceosome"/>
    <property type="evidence" value="ECO:0007669"/>
    <property type="project" value="InterPro"/>
</dbReference>
<feature type="compositionally biased region" description="Low complexity" evidence="3">
    <location>
        <begin position="108"/>
        <end position="117"/>
    </location>
</feature>
<dbReference type="InterPro" id="IPR053246">
    <property type="entry name" value="NS_splicing_regulatory_protein"/>
</dbReference>
<name>A0A9W7Y7V5_9FUNG</name>
<dbReference type="Proteomes" id="UP001143981">
    <property type="component" value="Unassembled WGS sequence"/>
</dbReference>
<keyword evidence="2" id="KW-0175">Coiled coil</keyword>
<evidence type="ECO:0000256" key="3">
    <source>
        <dbReference type="SAM" id="MobiDB-lite"/>
    </source>
</evidence>
<feature type="region of interest" description="Disordered" evidence="3">
    <location>
        <begin position="65"/>
        <end position="88"/>
    </location>
</feature>
<dbReference type="InterPro" id="IPR018612">
    <property type="entry name" value="NSRP1_N"/>
</dbReference>
<reference evidence="5" key="1">
    <citation type="submission" date="2022-07" db="EMBL/GenBank/DDBJ databases">
        <title>Phylogenomic reconstructions and comparative analyses of Kickxellomycotina fungi.</title>
        <authorList>
            <person name="Reynolds N.K."/>
            <person name="Stajich J.E."/>
            <person name="Barry K."/>
            <person name="Grigoriev I.V."/>
            <person name="Crous P."/>
            <person name="Smith M.E."/>
        </authorList>
    </citation>
    <scope>NUCLEOTIDE SEQUENCE</scope>
    <source>
        <strain evidence="5">BCRC 34381</strain>
    </source>
</reference>
<accession>A0A9W7Y7V5</accession>
<dbReference type="PANTHER" id="PTHR47845:SF1">
    <property type="entry name" value="NUCLEAR SPECKLE SPLICING REGULATORY PROTEIN 1 HOMOLOG"/>
    <property type="match status" value="1"/>
</dbReference>
<feature type="domain" description="Nuclear speckle splicing regulatory protein 1 N-terminal" evidence="4">
    <location>
        <begin position="4"/>
        <end position="75"/>
    </location>
</feature>
<keyword evidence="6" id="KW-1185">Reference proteome</keyword>
<proteinExistence type="inferred from homology"/>
<organism evidence="5 6">
    <name type="scientific">Coemansia biformis</name>
    <dbReference type="NCBI Taxonomy" id="1286918"/>
    <lineage>
        <taxon>Eukaryota</taxon>
        <taxon>Fungi</taxon>
        <taxon>Fungi incertae sedis</taxon>
        <taxon>Zoopagomycota</taxon>
        <taxon>Kickxellomycotina</taxon>
        <taxon>Kickxellomycetes</taxon>
        <taxon>Kickxellales</taxon>
        <taxon>Kickxellaceae</taxon>
        <taxon>Coemansia</taxon>
    </lineage>
</organism>
<gene>
    <name evidence="5" type="ORF">LPJ61_002703</name>
</gene>
<dbReference type="PANTHER" id="PTHR47845">
    <property type="entry name" value="NUCLEAR SPECKLE SPLICING REGULATORY PROTEIN 1 HOMOLOG"/>
    <property type="match status" value="1"/>
</dbReference>
<feature type="compositionally biased region" description="Polar residues" evidence="3">
    <location>
        <begin position="179"/>
        <end position="191"/>
    </location>
</feature>
<feature type="compositionally biased region" description="Basic and acidic residues" evidence="3">
    <location>
        <begin position="210"/>
        <end position="224"/>
    </location>
</feature>
<dbReference type="OrthoDB" id="446635at2759"/>
<feature type="region of interest" description="Disordered" evidence="3">
    <location>
        <begin position="106"/>
        <end position="224"/>
    </location>
</feature>
<protein>
    <recommendedName>
        <fullName evidence="4">Nuclear speckle splicing regulatory protein 1 N-terminal domain-containing protein</fullName>
    </recommendedName>
</protein>
<comment type="similarity">
    <text evidence="1">Belongs to the NSRP1 family.</text>
</comment>
<feature type="compositionally biased region" description="Polar residues" evidence="3">
    <location>
        <begin position="118"/>
        <end position="128"/>
    </location>
</feature>
<evidence type="ECO:0000313" key="6">
    <source>
        <dbReference type="Proteomes" id="UP001143981"/>
    </source>
</evidence>
<evidence type="ECO:0000256" key="1">
    <source>
        <dbReference type="ARBA" id="ARBA00010126"/>
    </source>
</evidence>
<dbReference type="AlphaFoldDB" id="A0A9W7Y7V5"/>
<dbReference type="Pfam" id="PF09745">
    <property type="entry name" value="NSRP1_N"/>
    <property type="match status" value="1"/>
</dbReference>
<evidence type="ECO:0000256" key="2">
    <source>
        <dbReference type="ARBA" id="ARBA00023054"/>
    </source>
</evidence>
<dbReference type="EMBL" id="JANBOI010000370">
    <property type="protein sequence ID" value="KAJ1731078.1"/>
    <property type="molecule type" value="Genomic_DNA"/>
</dbReference>
<evidence type="ECO:0000313" key="5">
    <source>
        <dbReference type="EMBL" id="KAJ1731078.1"/>
    </source>
</evidence>